<dbReference type="AlphaFoldDB" id="M1DCD9"/>
<reference evidence="3" key="2">
    <citation type="submission" date="2015-06" db="UniProtKB">
        <authorList>
            <consortium name="EnsemblPlants"/>
        </authorList>
    </citation>
    <scope>IDENTIFICATION</scope>
    <source>
        <strain evidence="3">DM1-3 516 R44</strain>
    </source>
</reference>
<organism evidence="3 4">
    <name type="scientific">Solanum tuberosum</name>
    <name type="common">Potato</name>
    <dbReference type="NCBI Taxonomy" id="4113"/>
    <lineage>
        <taxon>Eukaryota</taxon>
        <taxon>Viridiplantae</taxon>
        <taxon>Streptophyta</taxon>
        <taxon>Embryophyta</taxon>
        <taxon>Tracheophyta</taxon>
        <taxon>Spermatophyta</taxon>
        <taxon>Magnoliopsida</taxon>
        <taxon>eudicotyledons</taxon>
        <taxon>Gunneridae</taxon>
        <taxon>Pentapetalae</taxon>
        <taxon>asterids</taxon>
        <taxon>lamiids</taxon>
        <taxon>Solanales</taxon>
        <taxon>Solanaceae</taxon>
        <taxon>Solanoideae</taxon>
        <taxon>Solaneae</taxon>
        <taxon>Solanum</taxon>
    </lineage>
</organism>
<accession>M1DCD9</accession>
<evidence type="ECO:0000256" key="1">
    <source>
        <dbReference type="SAM" id="MobiDB-lite"/>
    </source>
</evidence>
<sequence>MAPKAKNVAGSKRSRKGETSGSSNGREPMQKFGKKVVERYGWERFEWQREAKYIGYEFVNAVRLQLQFRDIYRIIHELGLRFIFDNPGDCNLTLLREFYANWLTETKYKTVPVRGRDIKFSARILNELLGTANCDHDKFNNLKDEPPYRDIRRTLCGVDSTAR</sequence>
<feature type="domain" description="Putative plant transposon protein" evidence="2">
    <location>
        <begin position="77"/>
        <end position="158"/>
    </location>
</feature>
<proteinExistence type="predicted"/>
<keyword evidence="4" id="KW-1185">Reference proteome</keyword>
<dbReference type="PaxDb" id="4113-PGSC0003DMT400086736"/>
<dbReference type="InterPro" id="IPR046796">
    <property type="entry name" value="Transposase_32_dom"/>
</dbReference>
<name>M1DCD9_SOLTU</name>
<evidence type="ECO:0000313" key="4">
    <source>
        <dbReference type="Proteomes" id="UP000011115"/>
    </source>
</evidence>
<dbReference type="InParanoid" id="M1DCD9"/>
<dbReference type="Pfam" id="PF20167">
    <property type="entry name" value="Transposase_32"/>
    <property type="match status" value="1"/>
</dbReference>
<dbReference type="HOGENOM" id="CLU_1629915_0_0_1"/>
<dbReference type="EnsemblPlants" id="PGSC0003DMT400086736">
    <property type="protein sequence ID" value="PGSC0003DMT400086736"/>
    <property type="gene ID" value="PGSC0003DMG400036307"/>
</dbReference>
<dbReference type="Proteomes" id="UP000011115">
    <property type="component" value="Unassembled WGS sequence"/>
</dbReference>
<feature type="region of interest" description="Disordered" evidence="1">
    <location>
        <begin position="1"/>
        <end position="29"/>
    </location>
</feature>
<protein>
    <recommendedName>
        <fullName evidence="2">Putative plant transposon protein domain-containing protein</fullName>
    </recommendedName>
</protein>
<evidence type="ECO:0000259" key="2">
    <source>
        <dbReference type="Pfam" id="PF20167"/>
    </source>
</evidence>
<evidence type="ECO:0000313" key="3">
    <source>
        <dbReference type="EnsemblPlants" id="PGSC0003DMT400086736"/>
    </source>
</evidence>
<reference evidence="4" key="1">
    <citation type="journal article" date="2011" name="Nature">
        <title>Genome sequence and analysis of the tuber crop potato.</title>
        <authorList>
            <consortium name="The Potato Genome Sequencing Consortium"/>
        </authorList>
    </citation>
    <scope>NUCLEOTIDE SEQUENCE [LARGE SCALE GENOMIC DNA]</scope>
    <source>
        <strain evidence="4">cv. DM1-3 516 R44</strain>
    </source>
</reference>
<dbReference type="Gramene" id="PGSC0003DMT400086736">
    <property type="protein sequence ID" value="PGSC0003DMT400086736"/>
    <property type="gene ID" value="PGSC0003DMG400036307"/>
</dbReference>